<dbReference type="Proteomes" id="UP001595530">
    <property type="component" value="Unassembled WGS sequence"/>
</dbReference>
<reference evidence="2" key="1">
    <citation type="journal article" date="2019" name="Int. J. Syst. Evol. Microbiol.">
        <title>The Global Catalogue of Microorganisms (GCM) 10K type strain sequencing project: providing services to taxonomists for standard genome sequencing and annotation.</title>
        <authorList>
            <consortium name="The Broad Institute Genomics Platform"/>
            <consortium name="The Broad Institute Genome Sequencing Center for Infectious Disease"/>
            <person name="Wu L."/>
            <person name="Ma J."/>
        </authorList>
    </citation>
    <scope>NUCLEOTIDE SEQUENCE [LARGE SCALE GENOMIC DNA]</scope>
    <source>
        <strain evidence="2">KCTC 42986</strain>
    </source>
</reference>
<organism evidence="1 2">
    <name type="scientific">Undibacterium arcticum</name>
    <dbReference type="NCBI Taxonomy" id="1762892"/>
    <lineage>
        <taxon>Bacteria</taxon>
        <taxon>Pseudomonadati</taxon>
        <taxon>Pseudomonadota</taxon>
        <taxon>Betaproteobacteria</taxon>
        <taxon>Burkholderiales</taxon>
        <taxon>Oxalobacteraceae</taxon>
        <taxon>Undibacterium</taxon>
    </lineage>
</organism>
<evidence type="ECO:0000313" key="1">
    <source>
        <dbReference type="EMBL" id="MFC3109495.1"/>
    </source>
</evidence>
<dbReference type="RefSeq" id="WP_390332028.1">
    <property type="nucleotide sequence ID" value="NZ_JBHRTP010000052.1"/>
</dbReference>
<accession>A0ABV7F6D5</accession>
<evidence type="ECO:0000313" key="2">
    <source>
        <dbReference type="Proteomes" id="UP001595530"/>
    </source>
</evidence>
<name>A0ABV7F6D5_9BURK</name>
<proteinExistence type="predicted"/>
<gene>
    <name evidence="1" type="ORF">ACFOFO_16255</name>
</gene>
<keyword evidence="2" id="KW-1185">Reference proteome</keyword>
<sequence length="249" mass="27356">MVHTNQWQVQLVGLVHDLVYLEQFLSQSGSAKVVKSDRDNEYLYESTKFDACPEHADVLAIAEEEIAILSGVLKLERGLREPIRSGAVYRRNAAGGRDVFVTIREGVHARCDVGAVSSSGGAGNLEGQSDEPLSPRTIKITTLCGSDSAVAKVMRLLVAEDSDAWVGLYRMLEVVKKDVGNEQALIATCWTNKPEYNRFTRTANSVSAVGDAARHGSEKDPPPENPMTLAEAKDYLYRIVQLWLQHKGV</sequence>
<dbReference type="EMBL" id="JBHRTP010000052">
    <property type="protein sequence ID" value="MFC3109495.1"/>
    <property type="molecule type" value="Genomic_DNA"/>
</dbReference>
<comment type="caution">
    <text evidence="1">The sequence shown here is derived from an EMBL/GenBank/DDBJ whole genome shotgun (WGS) entry which is preliminary data.</text>
</comment>
<protein>
    <submittedName>
        <fullName evidence="1">Uncharacterized protein</fullName>
    </submittedName>
</protein>